<accession>A0A4Y7TYE6</accession>
<dbReference type="GO" id="GO:0000785">
    <property type="term" value="C:chromatin"/>
    <property type="evidence" value="ECO:0007669"/>
    <property type="project" value="TreeGrafter"/>
</dbReference>
<evidence type="ECO:0000256" key="3">
    <source>
        <dbReference type="ARBA" id="ARBA00023242"/>
    </source>
</evidence>
<reference evidence="5 6" key="1">
    <citation type="journal article" date="2019" name="Nat. Ecol. Evol.">
        <title>Megaphylogeny resolves global patterns of mushroom evolution.</title>
        <authorList>
            <person name="Varga T."/>
            <person name="Krizsan K."/>
            <person name="Foldi C."/>
            <person name="Dima B."/>
            <person name="Sanchez-Garcia M."/>
            <person name="Sanchez-Ramirez S."/>
            <person name="Szollosi G.J."/>
            <person name="Szarkandi J.G."/>
            <person name="Papp V."/>
            <person name="Albert L."/>
            <person name="Andreopoulos W."/>
            <person name="Angelini C."/>
            <person name="Antonin V."/>
            <person name="Barry K.W."/>
            <person name="Bougher N.L."/>
            <person name="Buchanan P."/>
            <person name="Buyck B."/>
            <person name="Bense V."/>
            <person name="Catcheside P."/>
            <person name="Chovatia M."/>
            <person name="Cooper J."/>
            <person name="Damon W."/>
            <person name="Desjardin D."/>
            <person name="Finy P."/>
            <person name="Geml J."/>
            <person name="Haridas S."/>
            <person name="Hughes K."/>
            <person name="Justo A."/>
            <person name="Karasinski D."/>
            <person name="Kautmanova I."/>
            <person name="Kiss B."/>
            <person name="Kocsube S."/>
            <person name="Kotiranta H."/>
            <person name="LaButti K.M."/>
            <person name="Lechner B.E."/>
            <person name="Liimatainen K."/>
            <person name="Lipzen A."/>
            <person name="Lukacs Z."/>
            <person name="Mihaltcheva S."/>
            <person name="Morgado L.N."/>
            <person name="Niskanen T."/>
            <person name="Noordeloos M.E."/>
            <person name="Ohm R.A."/>
            <person name="Ortiz-Santana B."/>
            <person name="Ovrebo C."/>
            <person name="Racz N."/>
            <person name="Riley R."/>
            <person name="Savchenko A."/>
            <person name="Shiryaev A."/>
            <person name="Soop K."/>
            <person name="Spirin V."/>
            <person name="Szebenyi C."/>
            <person name="Tomsovsky M."/>
            <person name="Tulloss R.E."/>
            <person name="Uehling J."/>
            <person name="Grigoriev I.V."/>
            <person name="Vagvolgyi C."/>
            <person name="Papp T."/>
            <person name="Martin F.M."/>
            <person name="Miettinen O."/>
            <person name="Hibbett D.S."/>
            <person name="Nagy L.G."/>
        </authorList>
    </citation>
    <scope>NUCLEOTIDE SEQUENCE [LARGE SCALE GENOMIC DNA]</scope>
    <source>
        <strain evidence="5 6">FP101781</strain>
    </source>
</reference>
<evidence type="ECO:0000313" key="5">
    <source>
        <dbReference type="EMBL" id="TEB38632.1"/>
    </source>
</evidence>
<dbReference type="PANTHER" id="PTHR12346:SF0">
    <property type="entry name" value="SIN3A, ISOFORM G"/>
    <property type="match status" value="1"/>
</dbReference>
<proteinExistence type="predicted"/>
<evidence type="ECO:0000256" key="2">
    <source>
        <dbReference type="ARBA" id="ARBA00022491"/>
    </source>
</evidence>
<dbReference type="OrthoDB" id="10265969at2759"/>
<name>A0A4Y7TYE6_COPMI</name>
<gene>
    <name evidence="5" type="ORF">FA13DRAFT_387599</name>
</gene>
<organism evidence="5 6">
    <name type="scientific">Coprinellus micaceus</name>
    <name type="common">Glistening ink-cap mushroom</name>
    <name type="synonym">Coprinus micaceus</name>
    <dbReference type="NCBI Taxonomy" id="71717"/>
    <lineage>
        <taxon>Eukaryota</taxon>
        <taxon>Fungi</taxon>
        <taxon>Dikarya</taxon>
        <taxon>Basidiomycota</taxon>
        <taxon>Agaricomycotina</taxon>
        <taxon>Agaricomycetes</taxon>
        <taxon>Agaricomycetidae</taxon>
        <taxon>Agaricales</taxon>
        <taxon>Agaricineae</taxon>
        <taxon>Psathyrellaceae</taxon>
        <taxon>Coprinellus</taxon>
    </lineage>
</organism>
<dbReference type="GO" id="GO:0000122">
    <property type="term" value="P:negative regulation of transcription by RNA polymerase II"/>
    <property type="evidence" value="ECO:0007669"/>
    <property type="project" value="TreeGrafter"/>
</dbReference>
<dbReference type="STRING" id="71717.A0A4Y7TYE6"/>
<evidence type="ECO:0000256" key="1">
    <source>
        <dbReference type="ARBA" id="ARBA00004123"/>
    </source>
</evidence>
<evidence type="ECO:0000256" key="4">
    <source>
        <dbReference type="PROSITE-ProRule" id="PRU00810"/>
    </source>
</evidence>
<sequence length="195" mass="22250">MSQPPSTTQRRLNVSDALGFLDAVKAKFRDAPQFYDRFLNTMSDFKAGRIDTLGTVEAVIDLLHPFPDLLLAWNTFLPDVWHVQSAPDPKDPYTSLVTVKTPSGEMSLRKKVDDEMYPLIPIKDEMAPILALLDHVKDQRPDVYQKLIKTIQPRPDGPIVKYQMIEEIAQILSDSPHLIERFKEILEIEPRSPLS</sequence>
<dbReference type="Gene3D" id="1.20.1160.11">
    <property type="entry name" value="Paired amphipathic helix"/>
    <property type="match status" value="1"/>
</dbReference>
<dbReference type="GO" id="GO:0000118">
    <property type="term" value="C:histone deacetylase complex"/>
    <property type="evidence" value="ECO:0007669"/>
    <property type="project" value="TreeGrafter"/>
</dbReference>
<dbReference type="FunFam" id="1.20.1160.11:FF:000001">
    <property type="entry name" value="Paired amphipathic helix protein Sin3"/>
    <property type="match status" value="1"/>
</dbReference>
<comment type="caution">
    <text evidence="5">The sequence shown here is derived from an EMBL/GenBank/DDBJ whole genome shotgun (WGS) entry which is preliminary data.</text>
</comment>
<comment type="subcellular location">
    <subcellularLocation>
        <location evidence="1 4">Nucleus</location>
    </subcellularLocation>
</comment>
<dbReference type="InterPro" id="IPR036600">
    <property type="entry name" value="PAH_sf"/>
</dbReference>
<dbReference type="EMBL" id="QPFP01000002">
    <property type="protein sequence ID" value="TEB38632.1"/>
    <property type="molecule type" value="Genomic_DNA"/>
</dbReference>
<protein>
    <submittedName>
        <fullName evidence="5">PAH2 domain-containing protein</fullName>
    </submittedName>
</protein>
<dbReference type="InterPro" id="IPR003822">
    <property type="entry name" value="PAH"/>
</dbReference>
<keyword evidence="6" id="KW-1185">Reference proteome</keyword>
<dbReference type="PROSITE" id="PS51477">
    <property type="entry name" value="PAH"/>
    <property type="match status" value="1"/>
</dbReference>
<dbReference type="InterPro" id="IPR039774">
    <property type="entry name" value="Sin3-like"/>
</dbReference>
<dbReference type="SUPFAM" id="SSF47762">
    <property type="entry name" value="PAH2 domain"/>
    <property type="match status" value="2"/>
</dbReference>
<dbReference type="GO" id="GO:0003714">
    <property type="term" value="F:transcription corepressor activity"/>
    <property type="evidence" value="ECO:0007669"/>
    <property type="project" value="InterPro"/>
</dbReference>
<keyword evidence="3 4" id="KW-0539">Nucleus</keyword>
<dbReference type="PANTHER" id="PTHR12346">
    <property type="entry name" value="SIN3B-RELATED"/>
    <property type="match status" value="1"/>
</dbReference>
<evidence type="ECO:0000313" key="6">
    <source>
        <dbReference type="Proteomes" id="UP000298030"/>
    </source>
</evidence>
<dbReference type="AlphaFoldDB" id="A0A4Y7TYE6"/>
<dbReference type="Pfam" id="PF02671">
    <property type="entry name" value="PAH"/>
    <property type="match status" value="1"/>
</dbReference>
<dbReference type="Proteomes" id="UP000298030">
    <property type="component" value="Unassembled WGS sequence"/>
</dbReference>
<keyword evidence="2" id="KW-0678">Repressor</keyword>